<accession>A7SST7</accession>
<evidence type="ECO:0000256" key="2">
    <source>
        <dbReference type="ARBA" id="ARBA00022448"/>
    </source>
</evidence>
<sequence>MDPPEERNKEDAREKEHKEENETWNMIREFAGYTTLHGFHFLVDSSSRWRRRIWFLLLLFCCAMFIYQFVISVNRLRAYKVVFSRGAEQPGEVDFPAVTICNKNMLRKSLILNTSAQIYLDEQDADFKRSLKQSNISFDAEEFVKKYGHNITNMLNRAKGCTFKMLYPCSGENFTSFFSFTRGWCYTFNAGANYIQRVSVAGRETRLKLYLDAKSHEYYGPFSYDGVGFKIAVHDQNDVPDMDNGGYDISPGYLTTISVKRFKEVSLPPPFPTKCGSRTLEHYERYSTKGCEYECFAKDFVRKFKCKTLGMAPIKEIRNASFCPVSVVSAALMDFHKNWHLELCDCPKPCETVNYNAQLSTAHYPAPSLLDELSKFPLEGFVNKSKEEYVKFVRDNIVVVEVFYETLLTDVLKEERDYDFNMFAFLDACRAVQFLDYVANKSMSSFHLLEAFNTSADAFQCKMKCFLNDKCMSFNIGPSMGFLRGNRGIWTFCPIDLELRIVNCYKRFLRIIRTEKSATLFP</sequence>
<comment type="subcellular location">
    <subcellularLocation>
        <location evidence="1">Membrane</location>
        <topology evidence="1">Multi-pass membrane protein</topology>
    </subcellularLocation>
</comment>
<dbReference type="Proteomes" id="UP000001593">
    <property type="component" value="Unassembled WGS sequence"/>
</dbReference>
<comment type="similarity">
    <text evidence="11">Belongs to the amiloride-sensitive sodium channel (TC 1.A.6) family.</text>
</comment>
<evidence type="ECO:0000256" key="3">
    <source>
        <dbReference type="ARBA" id="ARBA00022461"/>
    </source>
</evidence>
<evidence type="ECO:0000313" key="15">
    <source>
        <dbReference type="Proteomes" id="UP000001593"/>
    </source>
</evidence>
<organism evidence="14 15">
    <name type="scientific">Nematostella vectensis</name>
    <name type="common">Starlet sea anemone</name>
    <dbReference type="NCBI Taxonomy" id="45351"/>
    <lineage>
        <taxon>Eukaryota</taxon>
        <taxon>Metazoa</taxon>
        <taxon>Cnidaria</taxon>
        <taxon>Anthozoa</taxon>
        <taxon>Hexacorallia</taxon>
        <taxon>Actiniaria</taxon>
        <taxon>Edwardsiidae</taxon>
        <taxon>Nematostella</taxon>
    </lineage>
</organism>
<dbReference type="GO" id="GO:0005886">
    <property type="term" value="C:plasma membrane"/>
    <property type="evidence" value="ECO:0000318"/>
    <property type="project" value="GO_Central"/>
</dbReference>
<protein>
    <submittedName>
        <fullName evidence="14">Uncharacterized protein</fullName>
    </submittedName>
</protein>
<dbReference type="InParanoid" id="A7SST7"/>
<keyword evidence="7 11" id="KW-0406">Ion transport</keyword>
<keyword evidence="8 13" id="KW-0472">Membrane</keyword>
<dbReference type="PANTHER" id="PTHR11690:SF222">
    <property type="entry name" value="AMILORIDE-SENSITIVE SODIUM CHANNEL SUBUNIT GAMMA"/>
    <property type="match status" value="1"/>
</dbReference>
<evidence type="ECO:0000256" key="6">
    <source>
        <dbReference type="ARBA" id="ARBA00023053"/>
    </source>
</evidence>
<evidence type="ECO:0000256" key="9">
    <source>
        <dbReference type="ARBA" id="ARBA00023201"/>
    </source>
</evidence>
<keyword evidence="10 11" id="KW-0407">Ion channel</keyword>
<dbReference type="STRING" id="45351.A7SST7"/>
<evidence type="ECO:0000256" key="5">
    <source>
        <dbReference type="ARBA" id="ARBA00022989"/>
    </source>
</evidence>
<keyword evidence="4 11" id="KW-0812">Transmembrane</keyword>
<dbReference type="AlphaFoldDB" id="A7SST7"/>
<evidence type="ECO:0000256" key="10">
    <source>
        <dbReference type="ARBA" id="ARBA00023303"/>
    </source>
</evidence>
<dbReference type="PRINTS" id="PR01078">
    <property type="entry name" value="AMINACHANNEL"/>
</dbReference>
<keyword evidence="3 11" id="KW-0894">Sodium channel</keyword>
<dbReference type="Gene3D" id="2.60.470.10">
    <property type="entry name" value="Acid-sensing ion channels like domains"/>
    <property type="match status" value="1"/>
</dbReference>
<dbReference type="GO" id="GO:0035725">
    <property type="term" value="P:sodium ion transmembrane transport"/>
    <property type="evidence" value="ECO:0000318"/>
    <property type="project" value="GO_Central"/>
</dbReference>
<evidence type="ECO:0000256" key="13">
    <source>
        <dbReference type="SAM" id="Phobius"/>
    </source>
</evidence>
<reference evidence="14 15" key="1">
    <citation type="journal article" date="2007" name="Science">
        <title>Sea anemone genome reveals ancestral eumetazoan gene repertoire and genomic organization.</title>
        <authorList>
            <person name="Putnam N.H."/>
            <person name="Srivastava M."/>
            <person name="Hellsten U."/>
            <person name="Dirks B."/>
            <person name="Chapman J."/>
            <person name="Salamov A."/>
            <person name="Terry A."/>
            <person name="Shapiro H."/>
            <person name="Lindquist E."/>
            <person name="Kapitonov V.V."/>
            <person name="Jurka J."/>
            <person name="Genikhovich G."/>
            <person name="Grigoriev I.V."/>
            <person name="Lucas S.M."/>
            <person name="Steele R.E."/>
            <person name="Finnerty J.R."/>
            <person name="Technau U."/>
            <person name="Martindale M.Q."/>
            <person name="Rokhsar D.S."/>
        </authorList>
    </citation>
    <scope>NUCLEOTIDE SEQUENCE [LARGE SCALE GENOMIC DNA]</scope>
    <source>
        <strain evidence="15">CH2 X CH6</strain>
    </source>
</reference>
<proteinExistence type="inferred from homology"/>
<evidence type="ECO:0000313" key="14">
    <source>
        <dbReference type="EMBL" id="EDO33235.1"/>
    </source>
</evidence>
<keyword evidence="9 11" id="KW-0739">Sodium transport</keyword>
<evidence type="ECO:0000256" key="7">
    <source>
        <dbReference type="ARBA" id="ARBA00023065"/>
    </source>
</evidence>
<dbReference type="PANTHER" id="PTHR11690">
    <property type="entry name" value="AMILORIDE-SENSITIVE SODIUM CHANNEL-RELATED"/>
    <property type="match status" value="1"/>
</dbReference>
<feature type="region of interest" description="Disordered" evidence="12">
    <location>
        <begin position="1"/>
        <end position="20"/>
    </location>
</feature>
<keyword evidence="6" id="KW-0915">Sodium</keyword>
<name>A7SST7_NEMVE</name>
<dbReference type="OMA" id="TICNKNM"/>
<evidence type="ECO:0000256" key="1">
    <source>
        <dbReference type="ARBA" id="ARBA00004141"/>
    </source>
</evidence>
<evidence type="ECO:0000256" key="8">
    <source>
        <dbReference type="ARBA" id="ARBA00023136"/>
    </source>
</evidence>
<keyword evidence="15" id="KW-1185">Reference proteome</keyword>
<evidence type="ECO:0000256" key="12">
    <source>
        <dbReference type="SAM" id="MobiDB-lite"/>
    </source>
</evidence>
<keyword evidence="2 11" id="KW-0813">Transport</keyword>
<keyword evidence="5 13" id="KW-1133">Transmembrane helix</keyword>
<dbReference type="InterPro" id="IPR001873">
    <property type="entry name" value="ENaC"/>
</dbReference>
<dbReference type="HOGENOM" id="CLU_020415_3_0_1"/>
<evidence type="ECO:0000256" key="4">
    <source>
        <dbReference type="ARBA" id="ARBA00022692"/>
    </source>
</evidence>
<dbReference type="PhylomeDB" id="A7SST7"/>
<gene>
    <name evidence="14" type="ORF">NEMVEDRAFT_v1g216915</name>
</gene>
<dbReference type="EMBL" id="DS469783">
    <property type="protein sequence ID" value="EDO33235.1"/>
    <property type="molecule type" value="Genomic_DNA"/>
</dbReference>
<dbReference type="Pfam" id="PF00858">
    <property type="entry name" value="ASC"/>
    <property type="match status" value="1"/>
</dbReference>
<dbReference type="GO" id="GO:0015280">
    <property type="term" value="F:ligand-gated sodium channel activity"/>
    <property type="evidence" value="ECO:0000318"/>
    <property type="project" value="GO_Central"/>
</dbReference>
<evidence type="ECO:0000256" key="11">
    <source>
        <dbReference type="RuleBase" id="RU000679"/>
    </source>
</evidence>
<dbReference type="eggNOG" id="KOG4294">
    <property type="taxonomic scope" value="Eukaryota"/>
</dbReference>
<feature type="transmembrane region" description="Helical" evidence="13">
    <location>
        <begin position="53"/>
        <end position="71"/>
    </location>
</feature>